<organism evidence="2 3">
    <name type="scientific">Phytophthora cactorum</name>
    <dbReference type="NCBI Taxonomy" id="29920"/>
    <lineage>
        <taxon>Eukaryota</taxon>
        <taxon>Sar</taxon>
        <taxon>Stramenopiles</taxon>
        <taxon>Oomycota</taxon>
        <taxon>Peronosporomycetes</taxon>
        <taxon>Peronosporales</taxon>
        <taxon>Peronosporaceae</taxon>
        <taxon>Phytophthora</taxon>
    </lineage>
</organism>
<proteinExistence type="predicted"/>
<evidence type="ECO:0000313" key="3">
    <source>
        <dbReference type="Proteomes" id="UP000688947"/>
    </source>
</evidence>
<dbReference type="PANTHER" id="PTHR40866">
    <property type="entry name" value="BED-TYPE DOMAIN-CONTAINING PROTEIN"/>
    <property type="match status" value="1"/>
</dbReference>
<protein>
    <recommendedName>
        <fullName evidence="4">HAT C-terminal dimerisation domain-containing protein</fullName>
    </recommendedName>
</protein>
<sequence length="200" mass="22689">MSDASLMPSQRSQSKDPTGRKTRKHAPKTGYTNLVSHVRTDHPRYELEMEDDCAAATGTLLPWVHQKASTSEFISADDEELADLLPSPAASRKLKVLLPEMGDFESISKNLQSNTQEEEPTRLGFADRILKRRKVQAKPSTYVLLAAIPPTSNKAERLFRMARMIMRYERNRLSPLKLERLVFLKVNSSYWDVTTVDAVI</sequence>
<evidence type="ECO:0000256" key="1">
    <source>
        <dbReference type="SAM" id="MobiDB-lite"/>
    </source>
</evidence>
<evidence type="ECO:0008006" key="4">
    <source>
        <dbReference type="Google" id="ProtNLM"/>
    </source>
</evidence>
<dbReference type="Proteomes" id="UP000688947">
    <property type="component" value="Unassembled WGS sequence"/>
</dbReference>
<accession>A0A8T1UML1</accession>
<evidence type="ECO:0000313" key="2">
    <source>
        <dbReference type="EMBL" id="KAG6966462.1"/>
    </source>
</evidence>
<name>A0A8T1UML1_9STRA</name>
<dbReference type="PANTHER" id="PTHR40866:SF1">
    <property type="entry name" value="BED-TYPE DOMAIN-CONTAINING PROTEIN"/>
    <property type="match status" value="1"/>
</dbReference>
<comment type="caution">
    <text evidence="2">The sequence shown here is derived from an EMBL/GenBank/DDBJ whole genome shotgun (WGS) entry which is preliminary data.</text>
</comment>
<gene>
    <name evidence="2" type="ORF">JG687_00004834</name>
</gene>
<feature type="region of interest" description="Disordered" evidence="1">
    <location>
        <begin position="1"/>
        <end position="31"/>
    </location>
</feature>
<dbReference type="AlphaFoldDB" id="A0A8T1UML1"/>
<dbReference type="VEuPathDB" id="FungiDB:PC110_g3275"/>
<dbReference type="OrthoDB" id="123018at2759"/>
<reference evidence="2" key="1">
    <citation type="submission" date="2021-01" db="EMBL/GenBank/DDBJ databases">
        <title>Phytophthora aleatoria, a newly-described species from Pinus radiata is distinct from Phytophthora cactorum isolates based on comparative genomics.</title>
        <authorList>
            <person name="Mcdougal R."/>
            <person name="Panda P."/>
            <person name="Williams N."/>
            <person name="Studholme D.J."/>
        </authorList>
    </citation>
    <scope>NUCLEOTIDE SEQUENCE</scope>
    <source>
        <strain evidence="2">NZFS 3830</strain>
    </source>
</reference>
<dbReference type="EMBL" id="JAENGZ010000172">
    <property type="protein sequence ID" value="KAG6966462.1"/>
    <property type="molecule type" value="Genomic_DNA"/>
</dbReference>